<dbReference type="PANTHER" id="PTHR23127">
    <property type="entry name" value="CENTROMERE/MICROTUBULE BINDING PROTEIN CBF5"/>
    <property type="match status" value="1"/>
</dbReference>
<dbReference type="InterPro" id="IPR020103">
    <property type="entry name" value="PsdUridine_synth_cat_dom_sf"/>
</dbReference>
<dbReference type="VEuPathDB" id="MicrosporidiaDB:G9O61_00g009320"/>
<dbReference type="GO" id="GO:0000495">
    <property type="term" value="P:box H/ACA sno(s)RNA 3'-end processing"/>
    <property type="evidence" value="ECO:0007669"/>
    <property type="project" value="TreeGrafter"/>
</dbReference>
<dbReference type="GO" id="GO:0031120">
    <property type="term" value="P:snRNA pseudouridine synthesis"/>
    <property type="evidence" value="ECO:0007669"/>
    <property type="project" value="TreeGrafter"/>
</dbReference>
<evidence type="ECO:0000256" key="7">
    <source>
        <dbReference type="ARBA" id="ARBA00072225"/>
    </source>
</evidence>
<dbReference type="RefSeq" id="XP_024331034.1">
    <property type="nucleotide sequence ID" value="XM_024474791.1"/>
</dbReference>
<evidence type="ECO:0000313" key="11">
    <source>
        <dbReference type="Proteomes" id="UP000034350"/>
    </source>
</evidence>
<evidence type="ECO:0000256" key="1">
    <source>
        <dbReference type="ARBA" id="ARBA00001166"/>
    </source>
</evidence>
<dbReference type="CDD" id="cd21148">
    <property type="entry name" value="PUA_Cbf5"/>
    <property type="match status" value="1"/>
</dbReference>
<dbReference type="PROSITE" id="PS50890">
    <property type="entry name" value="PUA"/>
    <property type="match status" value="1"/>
</dbReference>
<dbReference type="VEuPathDB" id="MicrosporidiaDB:AAJ76_2500014632"/>
<evidence type="ECO:0000256" key="2">
    <source>
        <dbReference type="ARBA" id="ARBA00001832"/>
    </source>
</evidence>
<dbReference type="InterPro" id="IPR015947">
    <property type="entry name" value="PUA-like_sf"/>
</dbReference>
<dbReference type="FunFam" id="3.30.2350.10:FF:000001">
    <property type="entry name" value="H/ACA ribonucleoprotein complex subunit CBF5"/>
    <property type="match status" value="1"/>
</dbReference>
<gene>
    <name evidence="10" type="ORF">AAJ76_2500014632</name>
</gene>
<dbReference type="InterPro" id="IPR032819">
    <property type="entry name" value="TruB_C"/>
</dbReference>
<dbReference type="SMART" id="SM01136">
    <property type="entry name" value="DKCLD"/>
    <property type="match status" value="1"/>
</dbReference>
<dbReference type="CDD" id="cd02572">
    <property type="entry name" value="PseudoU_synth_hDyskerin"/>
    <property type="match status" value="1"/>
</dbReference>
<dbReference type="InterPro" id="IPR002478">
    <property type="entry name" value="PUA"/>
</dbReference>
<proteinExistence type="inferred from homology"/>
<accession>A0A0F9YRQ7</accession>
<dbReference type="GO" id="GO:0009982">
    <property type="term" value="F:pseudouridine synthase activity"/>
    <property type="evidence" value="ECO:0007669"/>
    <property type="project" value="InterPro"/>
</dbReference>
<feature type="domain" description="PUA" evidence="8">
    <location>
        <begin position="251"/>
        <end position="325"/>
    </location>
</feature>
<dbReference type="GeneID" id="36319719"/>
<dbReference type="SUPFAM" id="SSF55120">
    <property type="entry name" value="Pseudouridine synthase"/>
    <property type="match status" value="1"/>
</dbReference>
<comment type="catalytic activity">
    <reaction evidence="3">
        <text>uridine in 5S rRNA = pseudouridine in 5S rRNA</text>
        <dbReference type="Rhea" id="RHEA:47036"/>
        <dbReference type="Rhea" id="RHEA-COMP:11730"/>
        <dbReference type="Rhea" id="RHEA-COMP:11731"/>
        <dbReference type="ChEBI" id="CHEBI:65314"/>
        <dbReference type="ChEBI" id="CHEBI:65315"/>
    </reaction>
</comment>
<dbReference type="NCBIfam" id="TIGR00425">
    <property type="entry name" value="CBF5"/>
    <property type="match status" value="1"/>
</dbReference>
<dbReference type="AlphaFoldDB" id="A0A0F9YRQ7"/>
<comment type="caution">
    <text evidence="10">The sequence shown here is derived from an EMBL/GenBank/DDBJ whole genome shotgun (WGS) entry which is preliminary data.</text>
</comment>
<evidence type="ECO:0000313" key="10">
    <source>
        <dbReference type="EMBL" id="KKO75292.1"/>
    </source>
</evidence>
<dbReference type="Pfam" id="PF01472">
    <property type="entry name" value="PUA"/>
    <property type="match status" value="1"/>
</dbReference>
<keyword evidence="11" id="KW-1185">Reference proteome</keyword>
<dbReference type="GO" id="GO:1990481">
    <property type="term" value="P:mRNA pseudouridine synthesis"/>
    <property type="evidence" value="ECO:0007669"/>
    <property type="project" value="TreeGrafter"/>
</dbReference>
<evidence type="ECO:0000256" key="3">
    <source>
        <dbReference type="ARBA" id="ARBA00001896"/>
    </source>
</evidence>
<comment type="catalytic activity">
    <reaction evidence="2">
        <text>uridine in snRNA = pseudouridine in snRNA</text>
        <dbReference type="Rhea" id="RHEA:51124"/>
        <dbReference type="Rhea" id="RHEA-COMP:12891"/>
        <dbReference type="Rhea" id="RHEA-COMP:12892"/>
        <dbReference type="ChEBI" id="CHEBI:65314"/>
        <dbReference type="ChEBI" id="CHEBI:65315"/>
    </reaction>
</comment>
<dbReference type="InterPro" id="IPR004521">
    <property type="entry name" value="Uncharacterised_CHP00451"/>
</dbReference>
<dbReference type="PANTHER" id="PTHR23127:SF0">
    <property type="entry name" value="H_ACA RIBONUCLEOPROTEIN COMPLEX SUBUNIT DKC1"/>
    <property type="match status" value="1"/>
</dbReference>
<name>A0A0F9YRQ7_9MICR</name>
<dbReference type="GO" id="GO:0031118">
    <property type="term" value="P:rRNA pseudouridine synthesis"/>
    <property type="evidence" value="ECO:0007669"/>
    <property type="project" value="TreeGrafter"/>
</dbReference>
<organism evidence="10 11">
    <name type="scientific">Vairimorpha ceranae</name>
    <dbReference type="NCBI Taxonomy" id="40302"/>
    <lineage>
        <taxon>Eukaryota</taxon>
        <taxon>Fungi</taxon>
        <taxon>Fungi incertae sedis</taxon>
        <taxon>Microsporidia</taxon>
        <taxon>Nosematidae</taxon>
        <taxon>Vairimorpha</taxon>
    </lineage>
</organism>
<dbReference type="OrthoDB" id="10250002at2759"/>
<comment type="similarity">
    <text evidence="4">Belongs to the pseudouridine synthase TruB family.</text>
</comment>
<evidence type="ECO:0000256" key="5">
    <source>
        <dbReference type="ARBA" id="ARBA00019272"/>
    </source>
</evidence>
<dbReference type="Gene3D" id="2.30.130.10">
    <property type="entry name" value="PUA domain"/>
    <property type="match status" value="1"/>
</dbReference>
<dbReference type="NCBIfam" id="NF003280">
    <property type="entry name" value="PRK04270.1"/>
    <property type="match status" value="1"/>
</dbReference>
<dbReference type="Pfam" id="PF16198">
    <property type="entry name" value="TruB_C_2"/>
    <property type="match status" value="1"/>
</dbReference>
<dbReference type="Gene3D" id="3.30.2350.10">
    <property type="entry name" value="Pseudouridine synthase"/>
    <property type="match status" value="1"/>
</dbReference>
<evidence type="ECO:0000256" key="4">
    <source>
        <dbReference type="ARBA" id="ARBA00008999"/>
    </source>
</evidence>
<evidence type="ECO:0000256" key="6">
    <source>
        <dbReference type="ARBA" id="ARBA00023235"/>
    </source>
</evidence>
<dbReference type="InterPro" id="IPR004802">
    <property type="entry name" value="tRNA_PsdUridine_synth_B_fam"/>
</dbReference>
<feature type="domain" description="Dyskerin-like" evidence="9">
    <location>
        <begin position="1"/>
        <end position="62"/>
    </location>
</feature>
<keyword evidence="6" id="KW-0413">Isomerase</keyword>
<dbReference type="Pfam" id="PF08068">
    <property type="entry name" value="DKCLD"/>
    <property type="match status" value="1"/>
</dbReference>
<reference evidence="10 11" key="1">
    <citation type="journal article" date="2015" name="Environ. Microbiol.">
        <title>Genome analyses suggest the presence of polyploidy and recent human-driven expansions in eight global populations of the honeybee pathogen Nosema ceranae.</title>
        <authorList>
            <person name="Pelin A."/>
            <person name="Selman M."/>
            <person name="Aris-Brosou S."/>
            <person name="Farinelli L."/>
            <person name="Corradi N."/>
        </authorList>
    </citation>
    <scope>NUCLEOTIDE SEQUENCE [LARGE SCALE GENOMIC DNA]</scope>
    <source>
        <strain evidence="10 11">PA08 1199</strain>
    </source>
</reference>
<dbReference type="EMBL" id="JPQZ01000025">
    <property type="protein sequence ID" value="KKO75292.1"/>
    <property type="molecule type" value="Genomic_DNA"/>
</dbReference>
<dbReference type="SMART" id="SM00359">
    <property type="entry name" value="PUA"/>
    <property type="match status" value="1"/>
</dbReference>
<dbReference type="Pfam" id="PF01509">
    <property type="entry name" value="TruB_N"/>
    <property type="match status" value="1"/>
</dbReference>
<sequence length="345" mass="38872">MTQELEHFSPLLKNVDSMITKSTNFTPFGCGHLPYNRPLDQYLKYGIIHIDKSSNPSSHEVVTWIKNILECDKTGHCGTLDPKVSGVLTICLNRATRLTKSQQTLGKEYVCVIEFEDKPSKTSFYKAVEKLTGVLYQRPPLMCAVKRDLRLRNIYKIDVLEVSKTKKQALFKVSCEAGTYIRTLCVHIGLLMGCPASMAALRRVRSGLIEEDKCFTLHDLKDAKYVYDTKKEELYLRRIIRPLEEILIGYPRIMIKDSAINALCYGAKLSITGVLKYDSKIDIGSVVVIISVKGEAVCLGEAIVSSAEISIMDHGFVAGIKRVIMEKDLYPKGWGLKNQYEIMCD</sequence>
<dbReference type="InterPro" id="IPR012960">
    <property type="entry name" value="Dyskerin-like"/>
</dbReference>
<dbReference type="NCBIfam" id="TIGR00451">
    <property type="entry name" value="unchar_dom_2"/>
    <property type="match status" value="1"/>
</dbReference>
<dbReference type="InterPro" id="IPR036974">
    <property type="entry name" value="PUA_sf"/>
</dbReference>
<dbReference type="VEuPathDB" id="MicrosporidiaDB:NCER_100126"/>
<evidence type="ECO:0000259" key="8">
    <source>
        <dbReference type="SMART" id="SM00359"/>
    </source>
</evidence>
<dbReference type="InterPro" id="IPR002501">
    <property type="entry name" value="PsdUridine_synth_N"/>
</dbReference>
<comment type="catalytic activity">
    <reaction evidence="1">
        <text>a uridine in mRNA = a pseudouridine in mRNA</text>
        <dbReference type="Rhea" id="RHEA:56644"/>
        <dbReference type="Rhea" id="RHEA-COMP:14658"/>
        <dbReference type="Rhea" id="RHEA-COMP:14659"/>
        <dbReference type="ChEBI" id="CHEBI:65314"/>
        <dbReference type="ChEBI" id="CHEBI:65315"/>
    </reaction>
</comment>
<dbReference type="SUPFAM" id="SSF88697">
    <property type="entry name" value="PUA domain-like"/>
    <property type="match status" value="1"/>
</dbReference>
<dbReference type="Proteomes" id="UP000034350">
    <property type="component" value="Unassembled WGS sequence"/>
</dbReference>
<evidence type="ECO:0000259" key="9">
    <source>
        <dbReference type="SMART" id="SM01136"/>
    </source>
</evidence>
<protein>
    <recommendedName>
        <fullName evidence="5">H/ACA ribonucleoprotein complex subunit CBF5</fullName>
    </recommendedName>
    <alternativeName>
        <fullName evidence="7">H/ACA ribonucleoprotein complex subunit cbf5</fullName>
    </alternativeName>
</protein>
<dbReference type="GO" id="GO:0003723">
    <property type="term" value="F:RNA binding"/>
    <property type="evidence" value="ECO:0007669"/>
    <property type="project" value="InterPro"/>
</dbReference>